<dbReference type="PROSITE" id="PS51975">
    <property type="entry name" value="RNASE_H_2"/>
    <property type="match status" value="1"/>
</dbReference>
<comment type="caution">
    <text evidence="18">The sequence shown here is derived from an EMBL/GenBank/DDBJ whole genome shotgun (WGS) entry which is preliminary data.</text>
</comment>
<evidence type="ECO:0000256" key="10">
    <source>
        <dbReference type="ARBA" id="ARBA00022723"/>
    </source>
</evidence>
<evidence type="ECO:0000256" key="14">
    <source>
        <dbReference type="HAMAP-Rule" id="MF_00052"/>
    </source>
</evidence>
<keyword evidence="13 14" id="KW-0464">Manganese</keyword>
<feature type="binding site" evidence="14 15">
    <location>
        <position position="187"/>
    </location>
    <ligand>
        <name>a divalent metal cation</name>
        <dbReference type="ChEBI" id="CHEBI:60240"/>
    </ligand>
</feature>
<evidence type="ECO:0000256" key="3">
    <source>
        <dbReference type="ARBA" id="ARBA00004065"/>
    </source>
</evidence>
<gene>
    <name evidence="14" type="primary">rnhB</name>
    <name evidence="18" type="ORF">J2Z44_000100</name>
</gene>
<dbReference type="EMBL" id="JAGGLL010000001">
    <property type="protein sequence ID" value="MBP2020319.1"/>
    <property type="molecule type" value="Genomic_DNA"/>
</dbReference>
<evidence type="ECO:0000256" key="6">
    <source>
        <dbReference type="ARBA" id="ARBA00012180"/>
    </source>
</evidence>
<evidence type="ECO:0000256" key="11">
    <source>
        <dbReference type="ARBA" id="ARBA00022759"/>
    </source>
</evidence>
<dbReference type="PANTHER" id="PTHR10954">
    <property type="entry name" value="RIBONUCLEASE H2 SUBUNIT A"/>
    <property type="match status" value="1"/>
</dbReference>
<evidence type="ECO:0000256" key="5">
    <source>
        <dbReference type="ARBA" id="ARBA00007383"/>
    </source>
</evidence>
<dbReference type="NCBIfam" id="NF000594">
    <property type="entry name" value="PRK00015.1-1"/>
    <property type="match status" value="1"/>
</dbReference>
<evidence type="ECO:0000256" key="2">
    <source>
        <dbReference type="ARBA" id="ARBA00001946"/>
    </source>
</evidence>
<dbReference type="GO" id="GO:0004523">
    <property type="term" value="F:RNA-DNA hybrid ribonuclease activity"/>
    <property type="evidence" value="ECO:0007669"/>
    <property type="project" value="UniProtKB-EC"/>
</dbReference>
<dbReference type="EC" id="3.1.26.4" evidence="6 14"/>
<evidence type="ECO:0000259" key="17">
    <source>
        <dbReference type="PROSITE" id="PS51975"/>
    </source>
</evidence>
<evidence type="ECO:0000256" key="7">
    <source>
        <dbReference type="ARBA" id="ARBA00019179"/>
    </source>
</evidence>
<accession>A0ABS4JXR4</accession>
<dbReference type="Gene3D" id="3.30.420.10">
    <property type="entry name" value="Ribonuclease H-like superfamily/Ribonuclease H"/>
    <property type="match status" value="1"/>
</dbReference>
<evidence type="ECO:0000256" key="9">
    <source>
        <dbReference type="ARBA" id="ARBA00022722"/>
    </source>
</evidence>
<keyword evidence="19" id="KW-1185">Reference proteome</keyword>
<evidence type="ECO:0000256" key="1">
    <source>
        <dbReference type="ARBA" id="ARBA00000077"/>
    </source>
</evidence>
<keyword evidence="10 14" id="KW-0479">Metal-binding</keyword>
<evidence type="ECO:0000256" key="8">
    <source>
        <dbReference type="ARBA" id="ARBA00022490"/>
    </source>
</evidence>
<evidence type="ECO:0000256" key="4">
    <source>
        <dbReference type="ARBA" id="ARBA00004496"/>
    </source>
</evidence>
<protein>
    <recommendedName>
        <fullName evidence="7 14">Ribonuclease HII</fullName>
        <shortName evidence="14">RNase HII</shortName>
        <ecNumber evidence="6 14">3.1.26.4</ecNumber>
    </recommendedName>
</protein>
<dbReference type="PANTHER" id="PTHR10954:SF18">
    <property type="entry name" value="RIBONUCLEASE HII"/>
    <property type="match status" value="1"/>
</dbReference>
<evidence type="ECO:0000256" key="15">
    <source>
        <dbReference type="PROSITE-ProRule" id="PRU01319"/>
    </source>
</evidence>
<comment type="similarity">
    <text evidence="5 14 16">Belongs to the RNase HII family.</text>
</comment>
<feature type="domain" description="RNase H type-2" evidence="17">
    <location>
        <begin position="87"/>
        <end position="274"/>
    </location>
</feature>
<evidence type="ECO:0000256" key="12">
    <source>
        <dbReference type="ARBA" id="ARBA00022801"/>
    </source>
</evidence>
<dbReference type="InterPro" id="IPR036397">
    <property type="entry name" value="RNaseH_sf"/>
</dbReference>
<evidence type="ECO:0000256" key="13">
    <source>
        <dbReference type="ARBA" id="ARBA00023211"/>
    </source>
</evidence>
<reference evidence="18 19" key="1">
    <citation type="submission" date="2021-03" db="EMBL/GenBank/DDBJ databases">
        <title>Genomic Encyclopedia of Type Strains, Phase IV (KMG-IV): sequencing the most valuable type-strain genomes for metagenomic binning, comparative biology and taxonomic classification.</title>
        <authorList>
            <person name="Goeker M."/>
        </authorList>
    </citation>
    <scope>NUCLEOTIDE SEQUENCE [LARGE SCALE GENOMIC DNA]</scope>
    <source>
        <strain evidence="18 19">DSM 28650</strain>
    </source>
</reference>
<keyword evidence="12 14" id="KW-0378">Hydrolase</keyword>
<sequence>MNNLIVLQNIQNMNSNEIKALIKEFMNSYSVKDHEELYLKVAQTLSEDKRKNVNSMGKSLQKQVESYKSEVLRVESLYNFDKSYGYKLVAGVDEVGRGPLAGPIVSAAVILDLNTVDFILHINDSKKLTPSLREELSQIIKEKALAYSIAVLDNEEIDKRGIGFCNNEVFKLAIDRLKVKPELVLSDGYAIKGFALKNEFVIKGDTKSASIACASILAKVYRDNMMKEYSNAYSEYGFEHNVGYGSKDHVDAIKKYGITKIHRKSFLTKILSNE</sequence>
<feature type="binding site" evidence="14 15">
    <location>
        <position position="93"/>
    </location>
    <ligand>
        <name>a divalent metal cation</name>
        <dbReference type="ChEBI" id="CHEBI:60240"/>
    </ligand>
</feature>
<keyword evidence="8 14" id="KW-0963">Cytoplasm</keyword>
<evidence type="ECO:0000256" key="16">
    <source>
        <dbReference type="RuleBase" id="RU003515"/>
    </source>
</evidence>
<dbReference type="SUPFAM" id="SSF53098">
    <property type="entry name" value="Ribonuclease H-like"/>
    <property type="match status" value="1"/>
</dbReference>
<dbReference type="InterPro" id="IPR024567">
    <property type="entry name" value="RNase_HII/HIII_dom"/>
</dbReference>
<keyword evidence="11 14" id="KW-0255">Endonuclease</keyword>
<dbReference type="InterPro" id="IPR001352">
    <property type="entry name" value="RNase_HII/HIII"/>
</dbReference>
<proteinExistence type="inferred from homology"/>
<dbReference type="HAMAP" id="MF_00052_B">
    <property type="entry name" value="RNase_HII_B"/>
    <property type="match status" value="1"/>
</dbReference>
<dbReference type="Pfam" id="PF01351">
    <property type="entry name" value="RNase_HII"/>
    <property type="match status" value="1"/>
</dbReference>
<dbReference type="Proteomes" id="UP001519308">
    <property type="component" value="Unassembled WGS sequence"/>
</dbReference>
<comment type="catalytic activity">
    <reaction evidence="1 14 15 16">
        <text>Endonucleolytic cleavage to 5'-phosphomonoester.</text>
        <dbReference type="EC" id="3.1.26.4"/>
    </reaction>
</comment>
<evidence type="ECO:0000313" key="18">
    <source>
        <dbReference type="EMBL" id="MBP2020319.1"/>
    </source>
</evidence>
<comment type="cofactor">
    <cofactor evidence="2">
        <name>Mg(2+)</name>
        <dbReference type="ChEBI" id="CHEBI:18420"/>
    </cofactor>
</comment>
<dbReference type="InterPro" id="IPR022898">
    <property type="entry name" value="RNase_HII"/>
</dbReference>
<feature type="binding site" evidence="14 15">
    <location>
        <position position="94"/>
    </location>
    <ligand>
        <name>a divalent metal cation</name>
        <dbReference type="ChEBI" id="CHEBI:60240"/>
    </ligand>
</feature>
<dbReference type="InterPro" id="IPR012337">
    <property type="entry name" value="RNaseH-like_sf"/>
</dbReference>
<comment type="function">
    <text evidence="3 14 16">Endonuclease that specifically degrades the RNA of RNA-DNA hybrids.</text>
</comment>
<evidence type="ECO:0000313" key="19">
    <source>
        <dbReference type="Proteomes" id="UP001519308"/>
    </source>
</evidence>
<comment type="subcellular location">
    <subcellularLocation>
        <location evidence="4 14">Cytoplasm</location>
    </subcellularLocation>
</comment>
<dbReference type="CDD" id="cd07182">
    <property type="entry name" value="RNase_HII_bacteria_HII_like"/>
    <property type="match status" value="1"/>
</dbReference>
<name>A0ABS4JXR4_9CLOT</name>
<comment type="cofactor">
    <cofactor evidence="14 15">
        <name>Mn(2+)</name>
        <dbReference type="ChEBI" id="CHEBI:29035"/>
    </cofactor>
    <cofactor evidence="14 15">
        <name>Mg(2+)</name>
        <dbReference type="ChEBI" id="CHEBI:18420"/>
    </cofactor>
    <text evidence="14 15">Manganese or magnesium. Binds 1 divalent metal ion per monomer in the absence of substrate. May bind a second metal ion after substrate binding.</text>
</comment>
<organism evidence="18 19">
    <name type="scientific">Clostridium punense</name>
    <dbReference type="NCBI Taxonomy" id="1054297"/>
    <lineage>
        <taxon>Bacteria</taxon>
        <taxon>Bacillati</taxon>
        <taxon>Bacillota</taxon>
        <taxon>Clostridia</taxon>
        <taxon>Eubacteriales</taxon>
        <taxon>Clostridiaceae</taxon>
        <taxon>Clostridium</taxon>
    </lineage>
</organism>
<dbReference type="NCBIfam" id="NF000595">
    <property type="entry name" value="PRK00015.1-3"/>
    <property type="match status" value="1"/>
</dbReference>
<keyword evidence="9 14" id="KW-0540">Nuclease</keyword>